<dbReference type="SMART" id="SM00829">
    <property type="entry name" value="PKS_ER"/>
    <property type="match status" value="1"/>
</dbReference>
<dbReference type="InterPro" id="IPR051397">
    <property type="entry name" value="Zn-ADH-like_protein"/>
</dbReference>
<evidence type="ECO:0000313" key="2">
    <source>
        <dbReference type="EMBL" id="MFC3149973.1"/>
    </source>
</evidence>
<dbReference type="InterPro" id="IPR036291">
    <property type="entry name" value="NAD(P)-bd_dom_sf"/>
</dbReference>
<dbReference type="InterPro" id="IPR020843">
    <property type="entry name" value="ER"/>
</dbReference>
<dbReference type="NCBIfam" id="TIGR02823">
    <property type="entry name" value="oxido_YhdH"/>
    <property type="match status" value="1"/>
</dbReference>
<dbReference type="Pfam" id="PF08240">
    <property type="entry name" value="ADH_N"/>
    <property type="match status" value="1"/>
</dbReference>
<dbReference type="InterPro" id="IPR011032">
    <property type="entry name" value="GroES-like_sf"/>
</dbReference>
<dbReference type="PANTHER" id="PTHR43677">
    <property type="entry name" value="SHORT-CHAIN DEHYDROGENASE/REDUCTASE"/>
    <property type="match status" value="1"/>
</dbReference>
<dbReference type="Gene3D" id="3.40.50.720">
    <property type="entry name" value="NAD(P)-binding Rossmann-like Domain"/>
    <property type="match status" value="1"/>
</dbReference>
<proteinExistence type="predicted"/>
<accession>A0ABV7H7T5</accession>
<dbReference type="CDD" id="cd05280">
    <property type="entry name" value="MDR_yhdh_yhfp"/>
    <property type="match status" value="1"/>
</dbReference>
<dbReference type="RefSeq" id="WP_386715921.1">
    <property type="nucleotide sequence ID" value="NZ_JBHRSZ010000002.1"/>
</dbReference>
<comment type="caution">
    <text evidence="2">The sequence shown here is derived from an EMBL/GenBank/DDBJ whole genome shotgun (WGS) entry which is preliminary data.</text>
</comment>
<evidence type="ECO:0000259" key="1">
    <source>
        <dbReference type="SMART" id="SM00829"/>
    </source>
</evidence>
<dbReference type="SUPFAM" id="SSF51735">
    <property type="entry name" value="NAD(P)-binding Rossmann-fold domains"/>
    <property type="match status" value="1"/>
</dbReference>
<dbReference type="Pfam" id="PF00107">
    <property type="entry name" value="ADH_zinc_N"/>
    <property type="match status" value="1"/>
</dbReference>
<dbReference type="EMBL" id="JBHRSZ010000002">
    <property type="protein sequence ID" value="MFC3149973.1"/>
    <property type="molecule type" value="Genomic_DNA"/>
</dbReference>
<dbReference type="SUPFAM" id="SSF50129">
    <property type="entry name" value="GroES-like"/>
    <property type="match status" value="1"/>
</dbReference>
<dbReference type="InterPro" id="IPR014188">
    <property type="entry name" value="Acrylyl-CoA_reductase_AcuI"/>
</dbReference>
<dbReference type="Gene3D" id="3.90.180.10">
    <property type="entry name" value="Medium-chain alcohol dehydrogenases, catalytic domain"/>
    <property type="match status" value="1"/>
</dbReference>
<organism evidence="2 3">
    <name type="scientific">Litoribrevibacter euphylliae</name>
    <dbReference type="NCBI Taxonomy" id="1834034"/>
    <lineage>
        <taxon>Bacteria</taxon>
        <taxon>Pseudomonadati</taxon>
        <taxon>Pseudomonadota</taxon>
        <taxon>Gammaproteobacteria</taxon>
        <taxon>Oceanospirillales</taxon>
        <taxon>Oceanospirillaceae</taxon>
        <taxon>Litoribrevibacter</taxon>
    </lineage>
</organism>
<gene>
    <name evidence="2" type="ORF">ACFOEK_02945</name>
</gene>
<dbReference type="PANTHER" id="PTHR43677:SF1">
    <property type="entry name" value="ACRYLYL-COA REDUCTASE ACUI-RELATED"/>
    <property type="match status" value="1"/>
</dbReference>
<dbReference type="InterPro" id="IPR013149">
    <property type="entry name" value="ADH-like_C"/>
</dbReference>
<protein>
    <submittedName>
        <fullName evidence="2">YhdH/YhfP family quinone oxidoreductase</fullName>
    </submittedName>
</protein>
<dbReference type="InterPro" id="IPR013154">
    <property type="entry name" value="ADH-like_N"/>
</dbReference>
<dbReference type="Proteomes" id="UP001595476">
    <property type="component" value="Unassembled WGS sequence"/>
</dbReference>
<evidence type="ECO:0000313" key="3">
    <source>
        <dbReference type="Proteomes" id="UP001595476"/>
    </source>
</evidence>
<name>A0ABV7H7T5_9GAMM</name>
<reference evidence="3" key="1">
    <citation type="journal article" date="2019" name="Int. J. Syst. Evol. Microbiol.">
        <title>The Global Catalogue of Microorganisms (GCM) 10K type strain sequencing project: providing services to taxonomists for standard genome sequencing and annotation.</title>
        <authorList>
            <consortium name="The Broad Institute Genomics Platform"/>
            <consortium name="The Broad Institute Genome Sequencing Center for Infectious Disease"/>
            <person name="Wu L."/>
            <person name="Ma J."/>
        </authorList>
    </citation>
    <scope>NUCLEOTIDE SEQUENCE [LARGE SCALE GENOMIC DNA]</scope>
    <source>
        <strain evidence="3">KCTC 52438</strain>
    </source>
</reference>
<feature type="domain" description="Enoyl reductase (ER)" evidence="1">
    <location>
        <begin position="15"/>
        <end position="328"/>
    </location>
</feature>
<keyword evidence="3" id="KW-1185">Reference proteome</keyword>
<sequence length="331" mass="34740">MDSYQAFEVTEMDDGSFSQAVVTKAVPSLKEGHVLVKVDYSAINYKDALSSTGNKGVTREYPHVPGIDAAGVVMASSTSEFTEGQPVVVTGHDLGMNTDGGYGQVIQVPASWVHVLPEGFSTRDAAVLGTAGITASLCIDKLLMTGIGPESGPVLVTGATGGVGSMAIALLASMGFEVHAFSGKPDQYEALKALGVKQIFGREELSESSKRPMLKGRWAAAIDTVGGVPLENVLKSLLPQGTAAICGLVASPALDMTVFPFILRGINLVGVDSAEVPSSKKAAMWDFMAEHAAILKKYESWVAPIELQQLPEYIDRILKGGVAGRTLVKVS</sequence>